<dbReference type="InterPro" id="IPR036097">
    <property type="entry name" value="HisK_dim/P_sf"/>
</dbReference>
<feature type="domain" description="Response regulatory" evidence="2">
    <location>
        <begin position="9"/>
        <end position="127"/>
    </location>
</feature>
<dbReference type="Pfam" id="PF00072">
    <property type="entry name" value="Response_reg"/>
    <property type="match status" value="1"/>
</dbReference>
<protein>
    <submittedName>
        <fullName evidence="4">Response regulator</fullName>
    </submittedName>
</protein>
<dbReference type="Pfam" id="PF13426">
    <property type="entry name" value="PAS_9"/>
    <property type="match status" value="1"/>
</dbReference>
<gene>
    <name evidence="4" type="ORF">RHP51_07455</name>
</gene>
<organism evidence="4 5">
    <name type="scientific">Thalassobellus suaedae</name>
    <dbReference type="NCBI Taxonomy" id="3074124"/>
    <lineage>
        <taxon>Bacteria</taxon>
        <taxon>Pseudomonadati</taxon>
        <taxon>Bacteroidota</taxon>
        <taxon>Flavobacteriia</taxon>
        <taxon>Flavobacteriales</taxon>
        <taxon>Flavobacteriaceae</taxon>
        <taxon>Thalassobellus</taxon>
    </lineage>
</organism>
<proteinExistence type="predicted"/>
<dbReference type="CDD" id="cd00156">
    <property type="entry name" value="REC"/>
    <property type="match status" value="1"/>
</dbReference>
<reference evidence="4 5" key="1">
    <citation type="submission" date="2023-09" db="EMBL/GenBank/DDBJ databases">
        <title>Thalassobella suaedae gen. nov., sp. nov., a marine bacterium of the family Flavobacteriaceae isolated from a halophyte Suaeda japonica.</title>
        <authorList>
            <person name="Lee S.Y."/>
            <person name="Hwang C.Y."/>
        </authorList>
    </citation>
    <scope>NUCLEOTIDE SEQUENCE [LARGE SCALE GENOMIC DNA]</scope>
    <source>
        <strain evidence="4 5">HL-DH14</strain>
    </source>
</reference>
<evidence type="ECO:0000313" key="5">
    <source>
        <dbReference type="Proteomes" id="UP001302806"/>
    </source>
</evidence>
<name>A0ABY9XWZ3_9FLAO</name>
<dbReference type="SMART" id="SM00448">
    <property type="entry name" value="REC"/>
    <property type="match status" value="1"/>
</dbReference>
<dbReference type="Gene3D" id="3.40.50.2300">
    <property type="match status" value="1"/>
</dbReference>
<feature type="domain" description="PAS" evidence="3">
    <location>
        <begin position="140"/>
        <end position="209"/>
    </location>
</feature>
<evidence type="ECO:0000259" key="2">
    <source>
        <dbReference type="PROSITE" id="PS50110"/>
    </source>
</evidence>
<evidence type="ECO:0000259" key="3">
    <source>
        <dbReference type="PROSITE" id="PS50112"/>
    </source>
</evidence>
<dbReference type="SUPFAM" id="SSF55785">
    <property type="entry name" value="PYP-like sensor domain (PAS domain)"/>
    <property type="match status" value="1"/>
</dbReference>
<dbReference type="SUPFAM" id="SSF52172">
    <property type="entry name" value="CheY-like"/>
    <property type="match status" value="1"/>
</dbReference>
<dbReference type="InterPro" id="IPR035965">
    <property type="entry name" value="PAS-like_dom_sf"/>
</dbReference>
<dbReference type="InterPro" id="IPR000014">
    <property type="entry name" value="PAS"/>
</dbReference>
<feature type="modified residue" description="4-aspartylphosphate" evidence="1">
    <location>
        <position position="62"/>
    </location>
</feature>
<dbReference type="Gene3D" id="3.30.450.20">
    <property type="entry name" value="PAS domain"/>
    <property type="match status" value="1"/>
</dbReference>
<dbReference type="PROSITE" id="PS50112">
    <property type="entry name" value="PAS"/>
    <property type="match status" value="1"/>
</dbReference>
<dbReference type="InterPro" id="IPR001789">
    <property type="entry name" value="Sig_transdc_resp-reg_receiver"/>
</dbReference>
<dbReference type="EMBL" id="CP134537">
    <property type="protein sequence ID" value="WNH10482.1"/>
    <property type="molecule type" value="Genomic_DNA"/>
</dbReference>
<dbReference type="PANTHER" id="PTHR45526">
    <property type="entry name" value="TRANSCRIPTIONAL REGULATORY PROTEIN DPIA"/>
    <property type="match status" value="1"/>
</dbReference>
<evidence type="ECO:0000313" key="4">
    <source>
        <dbReference type="EMBL" id="WNH10482.1"/>
    </source>
</evidence>
<dbReference type="SMART" id="SM00091">
    <property type="entry name" value="PAS"/>
    <property type="match status" value="1"/>
</dbReference>
<dbReference type="SUPFAM" id="SSF47384">
    <property type="entry name" value="Homodimeric domain of signal transducing histidine kinase"/>
    <property type="match status" value="1"/>
</dbReference>
<dbReference type="RefSeq" id="WP_415866740.1">
    <property type="nucleotide sequence ID" value="NZ_CP134537.1"/>
</dbReference>
<accession>A0ABY9XWZ3</accession>
<dbReference type="NCBIfam" id="TIGR00229">
    <property type="entry name" value="sensory_box"/>
    <property type="match status" value="1"/>
</dbReference>
<sequence>MSLDKKAYNILLIEDNPGDLLLIQEYLDEYLRNSFIDIANTLKEGKALLLSPEKKYDVILLDLNLPDAQGDRLIKVVLKLSQKTPIIVLTGYSDMPYILSVVKKGTYDYILKDQLNSFTLYKSILHNIDRRNHVEEIENSSIRYSNLFQLSPQPILVFNKKTNQIKEVNDAAIATYGYSRKEFLKLSKNELYHEEDRNVLFEVSENEINLIQFKRSGFRGVFRHLKKNGEVMHVEVFTNKLGINKQNISVIYDVSDKIKHTSAIEEQNKKLKEIAWIQSHVVRAPLARMMGLIDLISLSEDEVSEEVSYCLKEIIKSSVELDKIINDISNKTLMFNASAKPE</sequence>
<dbReference type="PANTHER" id="PTHR45526:SF1">
    <property type="entry name" value="TRANSCRIPTIONAL REGULATORY PROTEIN DCUR-RELATED"/>
    <property type="match status" value="1"/>
</dbReference>
<dbReference type="Gene3D" id="1.10.287.130">
    <property type="match status" value="1"/>
</dbReference>
<dbReference type="InterPro" id="IPR011006">
    <property type="entry name" value="CheY-like_superfamily"/>
</dbReference>
<evidence type="ECO:0000256" key="1">
    <source>
        <dbReference type="PROSITE-ProRule" id="PRU00169"/>
    </source>
</evidence>
<dbReference type="InterPro" id="IPR051271">
    <property type="entry name" value="2C-system_Tx_regulators"/>
</dbReference>
<dbReference type="PROSITE" id="PS50110">
    <property type="entry name" value="RESPONSE_REGULATORY"/>
    <property type="match status" value="1"/>
</dbReference>
<dbReference type="CDD" id="cd00130">
    <property type="entry name" value="PAS"/>
    <property type="match status" value="1"/>
</dbReference>
<dbReference type="Proteomes" id="UP001302806">
    <property type="component" value="Chromosome"/>
</dbReference>
<keyword evidence="1" id="KW-0597">Phosphoprotein</keyword>